<evidence type="ECO:0000256" key="3">
    <source>
        <dbReference type="ARBA" id="ARBA00022840"/>
    </source>
</evidence>
<dbReference type="RefSeq" id="YP_004301483.1">
    <property type="nucleotide sequence ID" value="NC_015253.1"/>
</dbReference>
<dbReference type="GO" id="GO:0003697">
    <property type="term" value="F:single-stranded DNA binding"/>
    <property type="evidence" value="ECO:0007669"/>
    <property type="project" value="InterPro"/>
</dbReference>
<dbReference type="GO" id="GO:0006281">
    <property type="term" value="P:DNA repair"/>
    <property type="evidence" value="ECO:0007669"/>
    <property type="project" value="InterPro"/>
</dbReference>
<evidence type="ECO:0000259" key="5">
    <source>
        <dbReference type="PROSITE" id="PS50163"/>
    </source>
</evidence>
<keyword evidence="3" id="KW-0067">ATP-binding</keyword>
<dbReference type="PANTHER" id="PTHR45900:SF1">
    <property type="entry name" value="MITOCHONDRIAL DNA REPAIR PROTEIN RECA HOMOLOG-RELATED"/>
    <property type="match status" value="1"/>
</dbReference>
<protein>
    <submittedName>
        <fullName evidence="6">Gp150</fullName>
    </submittedName>
</protein>
<dbReference type="PROSITE" id="PS50163">
    <property type="entry name" value="RECA_3"/>
    <property type="match status" value="1"/>
</dbReference>
<dbReference type="GO" id="GO:0008094">
    <property type="term" value="F:ATP-dependent activity, acting on DNA"/>
    <property type="evidence" value="ECO:0007669"/>
    <property type="project" value="InterPro"/>
</dbReference>
<accession>D9J0U7</accession>
<dbReference type="KEGG" id="vg:10359180"/>
<keyword evidence="2" id="KW-0547">Nucleotide-binding</keyword>
<dbReference type="OrthoDB" id="5186at10239"/>
<comment type="similarity">
    <text evidence="1">Belongs to the RecA family.</text>
</comment>
<reference evidence="6 7" key="1">
    <citation type="journal article" date="2010" name="J. Bacteriol.">
        <title>Brochothrix thermosphacta bacteriophages feature heterogeneous and highly mosaic genomes and utilize unique prophage insertion sites.</title>
        <authorList>
            <person name="Kilcher S."/>
            <person name="Loessner M.J."/>
            <person name="Klumpp J."/>
        </authorList>
    </citation>
    <scope>NUCLEOTIDE SEQUENCE [LARGE SCALE GENOMIC DNA]</scope>
</reference>
<organism evidence="6 7">
    <name type="scientific">Brochothrix phage A9</name>
    <dbReference type="NCBI Taxonomy" id="857312"/>
    <lineage>
        <taxon>Viruses</taxon>
        <taxon>Duplodnaviria</taxon>
        <taxon>Heunggongvirae</taxon>
        <taxon>Uroviricota</taxon>
        <taxon>Caudoviricetes</taxon>
        <taxon>Herelleviridae</taxon>
        <taxon>Klumppvirus</taxon>
        <taxon>Klumppvirus A9</taxon>
    </lineage>
</organism>
<dbReference type="InterPro" id="IPR027417">
    <property type="entry name" value="P-loop_NTPase"/>
</dbReference>
<dbReference type="GO" id="GO:0006310">
    <property type="term" value="P:DNA recombination"/>
    <property type="evidence" value="ECO:0007669"/>
    <property type="project" value="UniProtKB-KW"/>
</dbReference>
<dbReference type="PANTHER" id="PTHR45900">
    <property type="entry name" value="RECA"/>
    <property type="match status" value="1"/>
</dbReference>
<evidence type="ECO:0000313" key="6">
    <source>
        <dbReference type="EMBL" id="ADJ53184.1"/>
    </source>
</evidence>
<evidence type="ECO:0000256" key="4">
    <source>
        <dbReference type="ARBA" id="ARBA00023172"/>
    </source>
</evidence>
<dbReference type="Proteomes" id="UP000000331">
    <property type="component" value="Segment"/>
</dbReference>
<dbReference type="GO" id="GO:0005524">
    <property type="term" value="F:ATP binding"/>
    <property type="evidence" value="ECO:0007669"/>
    <property type="project" value="UniProtKB-KW"/>
</dbReference>
<dbReference type="Gene3D" id="3.40.50.300">
    <property type="entry name" value="P-loop containing nucleotide triphosphate hydrolases"/>
    <property type="match status" value="1"/>
</dbReference>
<dbReference type="InterPro" id="IPR013765">
    <property type="entry name" value="DNA_recomb/repair_RecA"/>
</dbReference>
<evidence type="ECO:0000313" key="7">
    <source>
        <dbReference type="Proteomes" id="UP000000331"/>
    </source>
</evidence>
<sequence>MARKKTVKGKDGAFDLRGLTEGLEGFSLLEDSTFATVEDVLPLLLPQIDSQLAGGFPFGRFSELSAKDGVGKSMTAIQATKIAVQMNAVVVWIDVEGTASKEQLSRMGIPVDRVIVRQPDPKSSEPLTVESVGESIADMLEMIAGQDIPLLIIWDSIGQTPGAKTMDKDFGNEQPGIHAKAVTNVVQKLAPFITTQNVLFMGINQVRDNMGATMFGPKTSTPGGRGLKHYASVRFELSAVGQLKRSIKGEQVYYAHKVRYKLAKSKVSIPNSQGEAVLFAGDGFNEIVNTYYTARNIGLLGTKTGGATYTTDAGEELSMAEQVFIEYLLDPENFEITKEIHQKLTMWYFPHWYPAFDNVHAKVDGIPLLEGLREKYEALGYTGAKNQKGEYM</sequence>
<dbReference type="PRINTS" id="PR00142">
    <property type="entry name" value="RECA"/>
</dbReference>
<keyword evidence="7" id="KW-1185">Reference proteome</keyword>
<dbReference type="Pfam" id="PF00154">
    <property type="entry name" value="RecA_N"/>
    <property type="match status" value="1"/>
</dbReference>
<dbReference type="SUPFAM" id="SSF52540">
    <property type="entry name" value="P-loop containing nucleoside triphosphate hydrolases"/>
    <property type="match status" value="1"/>
</dbReference>
<dbReference type="GeneID" id="10359180"/>
<dbReference type="EMBL" id="HM242243">
    <property type="protein sequence ID" value="ADJ53184.1"/>
    <property type="molecule type" value="Genomic_DNA"/>
</dbReference>
<evidence type="ECO:0000256" key="2">
    <source>
        <dbReference type="ARBA" id="ARBA00022741"/>
    </source>
</evidence>
<name>D9J0U7_9CAUD</name>
<dbReference type="InterPro" id="IPR020587">
    <property type="entry name" value="RecA_monomer-monomer_interface"/>
</dbReference>
<feature type="domain" description="RecA family profile 2" evidence="5">
    <location>
        <begin position="212"/>
        <end position="289"/>
    </location>
</feature>
<evidence type="ECO:0000256" key="1">
    <source>
        <dbReference type="ARBA" id="ARBA00009391"/>
    </source>
</evidence>
<dbReference type="InterPro" id="IPR049428">
    <property type="entry name" value="RecA-like_N"/>
</dbReference>
<proteinExistence type="inferred from homology"/>
<keyword evidence="4" id="KW-0233">DNA recombination</keyword>